<accession>A0A2I5TFV9</accession>
<evidence type="ECO:0000313" key="1">
    <source>
        <dbReference type="EMBL" id="AUG99130.1"/>
    </source>
</evidence>
<gene>
    <name evidence="1" type="ORF">CWC46_04455</name>
    <name evidence="2" type="ORF">Ser39006_004455</name>
</gene>
<reference evidence="2" key="4">
    <citation type="submission" date="2017-11" db="EMBL/GenBank/DDBJ databases">
        <title>Complete genome sequence of Serratia sp. ATCC 39006.</title>
        <authorList>
            <person name="Hampton H.G."/>
            <person name="Jackson S.A."/>
            <person name="Jauregui R."/>
            <person name="Poulter G.T.M."/>
            <person name="Salmond G.P.C."/>
            <person name="Fineran P.C."/>
        </authorList>
    </citation>
    <scope>NUCLEOTIDE SEQUENCE</scope>
    <source>
        <strain evidence="2">ATCC 39006</strain>
    </source>
</reference>
<sequence length="63" mass="7235">MGEAVIPEQVGERWGMVFCSRAGELWKNHPHKKDERQPLPKKGLARCDGFRRMVIGIFSVLLK</sequence>
<dbReference type="AlphaFoldDB" id="A0A2I5TFV9"/>
<dbReference type="Proteomes" id="UP000017700">
    <property type="component" value="Chromosome"/>
</dbReference>
<dbReference type="EMBL" id="CP025085">
    <property type="protein sequence ID" value="AUG99130.1"/>
    <property type="molecule type" value="Genomic_DNA"/>
</dbReference>
<dbReference type="KEGG" id="sera:Ser39006_004455"/>
<evidence type="ECO:0000313" key="2">
    <source>
        <dbReference type="EMBL" id="AUH03446.1"/>
    </source>
</evidence>
<dbReference type="EMBL" id="CP025084">
    <property type="protein sequence ID" value="AUH03446.1"/>
    <property type="molecule type" value="Genomic_DNA"/>
</dbReference>
<keyword evidence="3" id="KW-1185">Reference proteome</keyword>
<dbReference type="KEGG" id="serq:CWC46_04455"/>
<name>A0A2I5TFV9_SERS3</name>
<evidence type="ECO:0000313" key="3">
    <source>
        <dbReference type="Proteomes" id="UP000017700"/>
    </source>
</evidence>
<reference evidence="1 4" key="3">
    <citation type="submission" date="2017-11" db="EMBL/GenBank/DDBJ databases">
        <title>Complete genome sequence of Serratia sp. ATCC 39006 LacA.</title>
        <authorList>
            <person name="Hampton H.G."/>
            <person name="Jackson S.A."/>
            <person name="Jauregui R."/>
            <person name="Poulter G.T.M."/>
            <person name="Salmond G.P.C."/>
            <person name="Fineran P.C."/>
        </authorList>
    </citation>
    <scope>NUCLEOTIDE SEQUENCE [LARGE SCALE GENOMIC DNA]</scope>
    <source>
        <strain evidence="1 4">ATCC 39006</strain>
    </source>
</reference>
<reference evidence="2 3" key="1">
    <citation type="journal article" date="2013" name="Genome Announc.">
        <title>Draft genome sequence of Serratia sp. strain ATCC 39006, a model bacterium for analysis of the biosynthesis and regulation of prodigiosin, a carbapenem, and gas vesicles.</title>
        <authorList>
            <person name="Fineran P.C."/>
            <person name="Iglesias Cans M.C."/>
            <person name="Ramsay J.P."/>
            <person name="Wilf N.M."/>
            <person name="Cossyleon D."/>
            <person name="McNeil M.B."/>
            <person name="Williamson N.R."/>
            <person name="Monson R.E."/>
            <person name="Becher S.A."/>
            <person name="Stanton J.A."/>
            <person name="Brugger K."/>
            <person name="Brown S.D."/>
            <person name="Salmond G.P."/>
        </authorList>
    </citation>
    <scope>NUCLEOTIDE SEQUENCE [LARGE SCALE GENOMIC DNA]</scope>
    <source>
        <strain evidence="2">ATCC 39006</strain>
        <strain evidence="3">ATCC 39006 / SC 11482</strain>
    </source>
</reference>
<reference evidence="2" key="2">
    <citation type="submission" date="2013-09" db="EMBL/GenBank/DDBJ databases">
        <authorList>
            <person name="Wang G."/>
            <person name="Yang Y."/>
            <person name="Su Y."/>
        </authorList>
    </citation>
    <scope>NUCLEOTIDE SEQUENCE</scope>
    <source>
        <strain evidence="2">ATCC 39006</strain>
    </source>
</reference>
<protein>
    <submittedName>
        <fullName evidence="2">Uncharacterized protein</fullName>
    </submittedName>
</protein>
<organism evidence="2 3">
    <name type="scientific">Serratia sp. (strain ATCC 39006)</name>
    <name type="common">Prodigiosinella confusarubida</name>
    <dbReference type="NCBI Taxonomy" id="104623"/>
    <lineage>
        <taxon>Bacteria</taxon>
        <taxon>Pseudomonadati</taxon>
        <taxon>Pseudomonadota</taxon>
        <taxon>Gammaproteobacteria</taxon>
        <taxon>Enterobacterales</taxon>
        <taxon>Pectobacteriaceae</taxon>
        <taxon>Prodigiosinella</taxon>
    </lineage>
</organism>
<dbReference type="Proteomes" id="UP000233778">
    <property type="component" value="Chromosome"/>
</dbReference>
<evidence type="ECO:0000313" key="4">
    <source>
        <dbReference type="Proteomes" id="UP000233778"/>
    </source>
</evidence>
<proteinExistence type="predicted"/>